<reference evidence="7 8" key="1">
    <citation type="submission" date="2023-08" db="EMBL/GenBank/DDBJ databases">
        <title>Achromobacter seleniivolatilans sp. nov., isolated from seleniferous soil.</title>
        <authorList>
            <person name="Zhang S."/>
            <person name="Li K."/>
            <person name="Peng J."/>
            <person name="Zhao Q."/>
            <person name="Wang H."/>
            <person name="Guo Y."/>
        </authorList>
    </citation>
    <scope>NUCLEOTIDE SEQUENCE [LARGE SCALE GENOMIC DNA]</scope>
    <source>
        <strain evidence="7 8">R39</strain>
    </source>
</reference>
<dbReference type="SUPFAM" id="SSF88946">
    <property type="entry name" value="Sigma2 domain of RNA polymerase sigma factors"/>
    <property type="match status" value="1"/>
</dbReference>
<dbReference type="RefSeq" id="WP_306947907.1">
    <property type="nucleotide sequence ID" value="NZ_CP132976.1"/>
</dbReference>
<evidence type="ECO:0000256" key="3">
    <source>
        <dbReference type="ARBA" id="ARBA00023082"/>
    </source>
</evidence>
<dbReference type="InterPro" id="IPR013249">
    <property type="entry name" value="RNA_pol_sigma70_r4_t2"/>
</dbReference>
<dbReference type="Pfam" id="PF08281">
    <property type="entry name" value="Sigma70_r4_2"/>
    <property type="match status" value="1"/>
</dbReference>
<protein>
    <submittedName>
        <fullName evidence="7">RNA polymerase sigma factor</fullName>
    </submittedName>
</protein>
<dbReference type="InterPro" id="IPR013325">
    <property type="entry name" value="RNA_pol_sigma_r2"/>
</dbReference>
<keyword evidence="8" id="KW-1185">Reference proteome</keyword>
<dbReference type="InterPro" id="IPR036388">
    <property type="entry name" value="WH-like_DNA-bd_sf"/>
</dbReference>
<evidence type="ECO:0000256" key="4">
    <source>
        <dbReference type="ARBA" id="ARBA00023163"/>
    </source>
</evidence>
<name>A0ABY9M6T2_9BURK</name>
<evidence type="ECO:0000256" key="2">
    <source>
        <dbReference type="ARBA" id="ARBA00023015"/>
    </source>
</evidence>
<sequence length="170" mass="19497">MNDDARLSLTDYLTKHYANLRRRLTRVLGNGDLAGDALQDTWLRLHGREEEGPVKSPGGYLVRVAVNIAVDMQRRQSRVVSFDEVSALLEQADPAPNPAQTAEIRSDLDQMVALMDRLPPRRRQILIMVRLEQLQQKEVAKRLGVTVSVVEHELRRAHDFMDQQMGRYKK</sequence>
<feature type="domain" description="RNA polymerase sigma-70 region 2" evidence="5">
    <location>
        <begin position="14"/>
        <end position="78"/>
    </location>
</feature>
<dbReference type="InterPro" id="IPR014284">
    <property type="entry name" value="RNA_pol_sigma-70_dom"/>
</dbReference>
<dbReference type="NCBIfam" id="TIGR02937">
    <property type="entry name" value="sigma70-ECF"/>
    <property type="match status" value="1"/>
</dbReference>
<dbReference type="SUPFAM" id="SSF88659">
    <property type="entry name" value="Sigma3 and sigma4 domains of RNA polymerase sigma factors"/>
    <property type="match status" value="1"/>
</dbReference>
<keyword evidence="2" id="KW-0805">Transcription regulation</keyword>
<evidence type="ECO:0000256" key="1">
    <source>
        <dbReference type="ARBA" id="ARBA00010641"/>
    </source>
</evidence>
<dbReference type="PANTHER" id="PTHR43133">
    <property type="entry name" value="RNA POLYMERASE ECF-TYPE SIGMA FACTO"/>
    <property type="match status" value="1"/>
</dbReference>
<evidence type="ECO:0000259" key="5">
    <source>
        <dbReference type="Pfam" id="PF04542"/>
    </source>
</evidence>
<evidence type="ECO:0000313" key="8">
    <source>
        <dbReference type="Proteomes" id="UP001234798"/>
    </source>
</evidence>
<dbReference type="Gene3D" id="1.10.10.10">
    <property type="entry name" value="Winged helix-like DNA-binding domain superfamily/Winged helix DNA-binding domain"/>
    <property type="match status" value="1"/>
</dbReference>
<dbReference type="Proteomes" id="UP001234798">
    <property type="component" value="Chromosome"/>
</dbReference>
<comment type="similarity">
    <text evidence="1">Belongs to the sigma-70 factor family. ECF subfamily.</text>
</comment>
<evidence type="ECO:0000313" key="7">
    <source>
        <dbReference type="EMBL" id="WMD22718.1"/>
    </source>
</evidence>
<feature type="domain" description="RNA polymerase sigma factor 70 region 4 type 2" evidence="6">
    <location>
        <begin position="109"/>
        <end position="157"/>
    </location>
</feature>
<dbReference type="Gene3D" id="1.10.1740.10">
    <property type="match status" value="1"/>
</dbReference>
<dbReference type="Pfam" id="PF04542">
    <property type="entry name" value="Sigma70_r2"/>
    <property type="match status" value="1"/>
</dbReference>
<dbReference type="EMBL" id="CP132976">
    <property type="protein sequence ID" value="WMD22718.1"/>
    <property type="molecule type" value="Genomic_DNA"/>
</dbReference>
<dbReference type="InterPro" id="IPR039425">
    <property type="entry name" value="RNA_pol_sigma-70-like"/>
</dbReference>
<organism evidence="7 8">
    <name type="scientific">Achromobacter seleniivolatilans</name>
    <dbReference type="NCBI Taxonomy" id="3047478"/>
    <lineage>
        <taxon>Bacteria</taxon>
        <taxon>Pseudomonadati</taxon>
        <taxon>Pseudomonadota</taxon>
        <taxon>Betaproteobacteria</taxon>
        <taxon>Burkholderiales</taxon>
        <taxon>Alcaligenaceae</taxon>
        <taxon>Achromobacter</taxon>
    </lineage>
</organism>
<dbReference type="InterPro" id="IPR007627">
    <property type="entry name" value="RNA_pol_sigma70_r2"/>
</dbReference>
<evidence type="ECO:0000259" key="6">
    <source>
        <dbReference type="Pfam" id="PF08281"/>
    </source>
</evidence>
<proteinExistence type="inferred from homology"/>
<dbReference type="PANTHER" id="PTHR43133:SF63">
    <property type="entry name" value="RNA POLYMERASE SIGMA FACTOR FECI-RELATED"/>
    <property type="match status" value="1"/>
</dbReference>
<dbReference type="InterPro" id="IPR013324">
    <property type="entry name" value="RNA_pol_sigma_r3/r4-like"/>
</dbReference>
<keyword evidence="3" id="KW-0731">Sigma factor</keyword>
<accession>A0ABY9M6T2</accession>
<keyword evidence="4" id="KW-0804">Transcription</keyword>
<gene>
    <name evidence="7" type="ORF">RAS12_10185</name>
</gene>